<keyword evidence="1" id="KW-1133">Transmembrane helix</keyword>
<reference evidence="3" key="1">
    <citation type="journal article" date="2019" name="Int. J. Syst. Evol. Microbiol.">
        <title>The Global Catalogue of Microorganisms (GCM) 10K type strain sequencing project: providing services to taxonomists for standard genome sequencing and annotation.</title>
        <authorList>
            <consortium name="The Broad Institute Genomics Platform"/>
            <consortium name="The Broad Institute Genome Sequencing Center for Infectious Disease"/>
            <person name="Wu L."/>
            <person name="Ma J."/>
        </authorList>
    </citation>
    <scope>NUCLEOTIDE SEQUENCE [LARGE SCALE GENOMIC DNA]</scope>
    <source>
        <strain evidence="3">CCM 7282</strain>
    </source>
</reference>
<evidence type="ECO:0000313" key="2">
    <source>
        <dbReference type="EMBL" id="GGC77082.1"/>
    </source>
</evidence>
<proteinExistence type="predicted"/>
<keyword evidence="1" id="KW-0812">Transmembrane</keyword>
<evidence type="ECO:0000313" key="3">
    <source>
        <dbReference type="Proteomes" id="UP000619534"/>
    </source>
</evidence>
<name>A0ABQ1NH59_9BACI</name>
<evidence type="ECO:0008006" key="4">
    <source>
        <dbReference type="Google" id="ProtNLM"/>
    </source>
</evidence>
<accession>A0ABQ1NH59</accession>
<organism evidence="2 3">
    <name type="scientific">Thalassobacillus devorans</name>
    <dbReference type="NCBI Taxonomy" id="279813"/>
    <lineage>
        <taxon>Bacteria</taxon>
        <taxon>Bacillati</taxon>
        <taxon>Bacillota</taxon>
        <taxon>Bacilli</taxon>
        <taxon>Bacillales</taxon>
        <taxon>Bacillaceae</taxon>
        <taxon>Thalassobacillus</taxon>
    </lineage>
</organism>
<protein>
    <recommendedName>
        <fullName evidence="4">DUF3955 domain-containing protein</fullName>
    </recommendedName>
</protein>
<dbReference type="EMBL" id="BMCJ01000001">
    <property type="protein sequence ID" value="GGC77082.1"/>
    <property type="molecule type" value="Genomic_DNA"/>
</dbReference>
<evidence type="ECO:0000256" key="1">
    <source>
        <dbReference type="SAM" id="Phobius"/>
    </source>
</evidence>
<sequence length="84" mass="9288">MKASTSLVCLILGILLMALSGLEKILIYTNFNVQVDVLAMKNITPTYIWYIPNVTFIGGLLLTAIGISLTFSIYNKTKSTRESE</sequence>
<dbReference type="Proteomes" id="UP000619534">
    <property type="component" value="Unassembled WGS sequence"/>
</dbReference>
<keyword evidence="3" id="KW-1185">Reference proteome</keyword>
<keyword evidence="1" id="KW-0472">Membrane</keyword>
<comment type="caution">
    <text evidence="2">The sequence shown here is derived from an EMBL/GenBank/DDBJ whole genome shotgun (WGS) entry which is preliminary data.</text>
</comment>
<feature type="transmembrane region" description="Helical" evidence="1">
    <location>
        <begin position="47"/>
        <end position="74"/>
    </location>
</feature>
<gene>
    <name evidence="2" type="ORF">GCM10007216_04470</name>
</gene>